<organism evidence="1 2">
    <name type="scientific">Pegethrix bostrychoides GSE-TBD4-15B</name>
    <dbReference type="NCBI Taxonomy" id="2839662"/>
    <lineage>
        <taxon>Bacteria</taxon>
        <taxon>Bacillati</taxon>
        <taxon>Cyanobacteriota</taxon>
        <taxon>Cyanophyceae</taxon>
        <taxon>Oculatellales</taxon>
        <taxon>Oculatellaceae</taxon>
        <taxon>Pegethrix</taxon>
    </lineage>
</organism>
<reference evidence="1" key="2">
    <citation type="journal article" date="2022" name="Microbiol. Resour. Announc.">
        <title>Metagenome Sequencing to Explore Phylogenomics of Terrestrial Cyanobacteria.</title>
        <authorList>
            <person name="Ward R.D."/>
            <person name="Stajich J.E."/>
            <person name="Johansen J.R."/>
            <person name="Huntemann M."/>
            <person name="Clum A."/>
            <person name="Foster B."/>
            <person name="Foster B."/>
            <person name="Roux S."/>
            <person name="Palaniappan K."/>
            <person name="Varghese N."/>
            <person name="Mukherjee S."/>
            <person name="Reddy T.B.K."/>
            <person name="Daum C."/>
            <person name="Copeland A."/>
            <person name="Chen I.A."/>
            <person name="Ivanova N.N."/>
            <person name="Kyrpides N.C."/>
            <person name="Shapiro N."/>
            <person name="Eloe-Fadrosh E.A."/>
            <person name="Pietrasiak N."/>
        </authorList>
    </citation>
    <scope>NUCLEOTIDE SEQUENCE</scope>
    <source>
        <strain evidence="1">GSE-TBD4-15B</strain>
    </source>
</reference>
<proteinExistence type="predicted"/>
<dbReference type="AlphaFoldDB" id="A0A951P8I9"/>
<dbReference type="EMBL" id="JAHHHV010000018">
    <property type="protein sequence ID" value="MBW4464667.1"/>
    <property type="molecule type" value="Genomic_DNA"/>
</dbReference>
<protein>
    <submittedName>
        <fullName evidence="1">Uncharacterized protein</fullName>
    </submittedName>
</protein>
<name>A0A951P8I9_9CYAN</name>
<dbReference type="Proteomes" id="UP000707356">
    <property type="component" value="Unassembled WGS sequence"/>
</dbReference>
<evidence type="ECO:0000313" key="2">
    <source>
        <dbReference type="Proteomes" id="UP000707356"/>
    </source>
</evidence>
<gene>
    <name evidence="1" type="ORF">KME07_04410</name>
</gene>
<reference evidence="1" key="1">
    <citation type="submission" date="2021-05" db="EMBL/GenBank/DDBJ databases">
        <authorList>
            <person name="Pietrasiak N."/>
            <person name="Ward R."/>
            <person name="Stajich J.E."/>
            <person name="Kurbessoian T."/>
        </authorList>
    </citation>
    <scope>NUCLEOTIDE SEQUENCE</scope>
    <source>
        <strain evidence="1">GSE-TBD4-15B</strain>
    </source>
</reference>
<sequence>MSKMEAMQGKVEVSPVKLATLLALIPIFYEAAQNDFLVWHGLQPYVFYAALHKIGISHVRVARSF</sequence>
<accession>A0A951P8I9</accession>
<evidence type="ECO:0000313" key="1">
    <source>
        <dbReference type="EMBL" id="MBW4464667.1"/>
    </source>
</evidence>
<comment type="caution">
    <text evidence="1">The sequence shown here is derived from an EMBL/GenBank/DDBJ whole genome shotgun (WGS) entry which is preliminary data.</text>
</comment>